<accession>A0A5M3XYS7</accession>
<evidence type="ECO:0000313" key="3">
    <source>
        <dbReference type="Proteomes" id="UP000377595"/>
    </source>
</evidence>
<comment type="caution">
    <text evidence="2">The sequence shown here is derived from an EMBL/GenBank/DDBJ whole genome shotgun (WGS) entry which is preliminary data.</text>
</comment>
<keyword evidence="1" id="KW-1133">Transmembrane helix</keyword>
<keyword evidence="1" id="KW-0472">Membrane</keyword>
<reference evidence="2 3" key="1">
    <citation type="submission" date="2019-10" db="EMBL/GenBank/DDBJ databases">
        <title>Whole genome shotgun sequence of Acrocarpospora pleiomorpha NBRC 16267.</title>
        <authorList>
            <person name="Ichikawa N."/>
            <person name="Kimura A."/>
            <person name="Kitahashi Y."/>
            <person name="Komaki H."/>
            <person name="Oguchi A."/>
        </authorList>
    </citation>
    <scope>NUCLEOTIDE SEQUENCE [LARGE SCALE GENOMIC DNA]</scope>
    <source>
        <strain evidence="2 3">NBRC 16267</strain>
    </source>
</reference>
<evidence type="ECO:0000256" key="1">
    <source>
        <dbReference type="SAM" id="Phobius"/>
    </source>
</evidence>
<dbReference type="AlphaFoldDB" id="A0A5M3XYS7"/>
<keyword evidence="1" id="KW-0812">Transmembrane</keyword>
<keyword evidence="3" id="KW-1185">Reference proteome</keyword>
<feature type="transmembrane region" description="Helical" evidence="1">
    <location>
        <begin position="33"/>
        <end position="51"/>
    </location>
</feature>
<dbReference type="EMBL" id="BLAF01000042">
    <property type="protein sequence ID" value="GES23518.1"/>
    <property type="molecule type" value="Genomic_DNA"/>
</dbReference>
<organism evidence="2 3">
    <name type="scientific">Acrocarpospora pleiomorpha</name>
    <dbReference type="NCBI Taxonomy" id="90975"/>
    <lineage>
        <taxon>Bacteria</taxon>
        <taxon>Bacillati</taxon>
        <taxon>Actinomycetota</taxon>
        <taxon>Actinomycetes</taxon>
        <taxon>Streptosporangiales</taxon>
        <taxon>Streptosporangiaceae</taxon>
        <taxon>Acrocarpospora</taxon>
    </lineage>
</organism>
<protein>
    <submittedName>
        <fullName evidence="2">Uncharacterized protein</fullName>
    </submittedName>
</protein>
<feature type="transmembrane region" description="Helical" evidence="1">
    <location>
        <begin position="57"/>
        <end position="77"/>
    </location>
</feature>
<dbReference type="Proteomes" id="UP000377595">
    <property type="component" value="Unassembled WGS sequence"/>
</dbReference>
<name>A0A5M3XYS7_9ACTN</name>
<proteinExistence type="predicted"/>
<sequence length="84" mass="9336">MSPKDLGEETNVWASPQPVEVDKPQRRVHRTDWLALLCGLLFIGFGIRYLIPPSPDPVLMVPILLIGLGFAGFIGILSKAIRKR</sequence>
<evidence type="ECO:0000313" key="2">
    <source>
        <dbReference type="EMBL" id="GES23518.1"/>
    </source>
</evidence>
<dbReference type="RefSeq" id="WP_246264920.1">
    <property type="nucleotide sequence ID" value="NZ_BAAAHM010000006.1"/>
</dbReference>
<gene>
    <name evidence="2" type="ORF">Aple_064170</name>
</gene>